<comment type="caution">
    <text evidence="2">The sequence shown here is derived from an EMBL/GenBank/DDBJ whole genome shotgun (WGS) entry which is preliminary data.</text>
</comment>
<sequence length="179" mass="19202">MGRPGSPVSRPTIATSKVNSKNAPALSGRDGQTRSYVLSKQVIEKGQIGAGEGSILINLSWHLPSILVDILKQLRRPTFRTLGKPAILFDSPAPSSRAHPGATAARNDATNHPDCLIRCISSPPSDGPLDLDSERQAPKTEATYLNLHLDGQCNRGYRCRDSSLSNADPGLQSVNLRDP</sequence>
<name>A0A5B0PTU8_PUCGR</name>
<evidence type="ECO:0000313" key="2">
    <source>
        <dbReference type="EMBL" id="KAA1105205.1"/>
    </source>
</evidence>
<accession>A0A5B0PTU8</accession>
<evidence type="ECO:0000256" key="1">
    <source>
        <dbReference type="SAM" id="MobiDB-lite"/>
    </source>
</evidence>
<dbReference type="AlphaFoldDB" id="A0A5B0PTU8"/>
<proteinExistence type="predicted"/>
<dbReference type="Proteomes" id="UP000325313">
    <property type="component" value="Unassembled WGS sequence"/>
</dbReference>
<feature type="compositionally biased region" description="Polar residues" evidence="1">
    <location>
        <begin position="12"/>
        <end position="22"/>
    </location>
</feature>
<evidence type="ECO:0000313" key="3">
    <source>
        <dbReference type="Proteomes" id="UP000325313"/>
    </source>
</evidence>
<dbReference type="EMBL" id="VDEP01000311">
    <property type="protein sequence ID" value="KAA1105205.1"/>
    <property type="molecule type" value="Genomic_DNA"/>
</dbReference>
<protein>
    <submittedName>
        <fullName evidence="2">Uncharacterized protein</fullName>
    </submittedName>
</protein>
<gene>
    <name evidence="2" type="ORF">PGTUg99_012241</name>
</gene>
<reference evidence="2 3" key="1">
    <citation type="submission" date="2019-05" db="EMBL/GenBank/DDBJ databases">
        <title>Emergence of the Ug99 lineage of the wheat stem rust pathogen through somatic hybridization.</title>
        <authorList>
            <person name="Li F."/>
            <person name="Upadhyaya N.M."/>
            <person name="Sperschneider J."/>
            <person name="Matny O."/>
            <person name="Nguyen-Phuc H."/>
            <person name="Mago R."/>
            <person name="Raley C."/>
            <person name="Miller M.E."/>
            <person name="Silverstein K.A.T."/>
            <person name="Henningsen E."/>
            <person name="Hirsch C.D."/>
            <person name="Visser B."/>
            <person name="Pretorius Z.A."/>
            <person name="Steffenson B.J."/>
            <person name="Schwessinger B."/>
            <person name="Dodds P.N."/>
            <person name="Figueroa M."/>
        </authorList>
    </citation>
    <scope>NUCLEOTIDE SEQUENCE [LARGE SCALE GENOMIC DNA]</scope>
    <source>
        <strain evidence="2 3">Ug99</strain>
    </source>
</reference>
<organism evidence="2 3">
    <name type="scientific">Puccinia graminis f. sp. tritici</name>
    <dbReference type="NCBI Taxonomy" id="56615"/>
    <lineage>
        <taxon>Eukaryota</taxon>
        <taxon>Fungi</taxon>
        <taxon>Dikarya</taxon>
        <taxon>Basidiomycota</taxon>
        <taxon>Pucciniomycotina</taxon>
        <taxon>Pucciniomycetes</taxon>
        <taxon>Pucciniales</taxon>
        <taxon>Pucciniaceae</taxon>
        <taxon>Puccinia</taxon>
    </lineage>
</organism>
<feature type="region of interest" description="Disordered" evidence="1">
    <location>
        <begin position="1"/>
        <end position="31"/>
    </location>
</feature>